<organism evidence="1 2">
    <name type="scientific">Blastopirellula marina</name>
    <dbReference type="NCBI Taxonomy" id="124"/>
    <lineage>
        <taxon>Bacteria</taxon>
        <taxon>Pseudomonadati</taxon>
        <taxon>Planctomycetota</taxon>
        <taxon>Planctomycetia</taxon>
        <taxon>Pirellulales</taxon>
        <taxon>Pirellulaceae</taxon>
        <taxon>Blastopirellula</taxon>
    </lineage>
</organism>
<gene>
    <name evidence="1" type="ORF">C5Y96_19090</name>
</gene>
<sequence length="89" mass="10184">MCYQNFDVTIIEILSLVPARISGEDKDEFSEDQPVGIMTIRLAPQHRWDSANVAITQSQLVRLRDDINDLLNHPESWLYLPSDDEQGCP</sequence>
<reference evidence="1 2" key="1">
    <citation type="submission" date="2018-02" db="EMBL/GenBank/DDBJ databases">
        <title>Comparative genomes isolates from brazilian mangrove.</title>
        <authorList>
            <person name="Araujo J.E."/>
            <person name="Taketani R.G."/>
            <person name="Silva M.C.P."/>
            <person name="Loureco M.V."/>
            <person name="Andreote F.D."/>
        </authorList>
    </citation>
    <scope>NUCLEOTIDE SEQUENCE [LARGE SCALE GENOMIC DNA]</scope>
    <source>
        <strain evidence="1 2">HEX-2 MGV</strain>
    </source>
</reference>
<dbReference type="EMBL" id="PUIA01000057">
    <property type="protein sequence ID" value="PQO27634.1"/>
    <property type="molecule type" value="Genomic_DNA"/>
</dbReference>
<accession>A0A2S8F6R9</accession>
<comment type="caution">
    <text evidence="1">The sequence shown here is derived from an EMBL/GenBank/DDBJ whole genome shotgun (WGS) entry which is preliminary data.</text>
</comment>
<proteinExistence type="predicted"/>
<protein>
    <submittedName>
        <fullName evidence="1">Uncharacterized protein</fullName>
    </submittedName>
</protein>
<dbReference type="AlphaFoldDB" id="A0A2S8F6R9"/>
<name>A0A2S8F6R9_9BACT</name>
<dbReference type="RefSeq" id="WP_105356603.1">
    <property type="nucleotide sequence ID" value="NZ_PUIA01000057.1"/>
</dbReference>
<evidence type="ECO:0000313" key="1">
    <source>
        <dbReference type="EMBL" id="PQO27634.1"/>
    </source>
</evidence>
<evidence type="ECO:0000313" key="2">
    <source>
        <dbReference type="Proteomes" id="UP000240009"/>
    </source>
</evidence>
<dbReference type="Proteomes" id="UP000240009">
    <property type="component" value="Unassembled WGS sequence"/>
</dbReference>